<feature type="region of interest" description="Disordered" evidence="1">
    <location>
        <begin position="246"/>
        <end position="294"/>
    </location>
</feature>
<feature type="compositionally biased region" description="Low complexity" evidence="1">
    <location>
        <begin position="264"/>
        <end position="280"/>
    </location>
</feature>
<dbReference type="VEuPathDB" id="FungiDB:BD410DRAFT_846015"/>
<organism evidence="2 3">
    <name type="scientific">Rickenella mellea</name>
    <dbReference type="NCBI Taxonomy" id="50990"/>
    <lineage>
        <taxon>Eukaryota</taxon>
        <taxon>Fungi</taxon>
        <taxon>Dikarya</taxon>
        <taxon>Basidiomycota</taxon>
        <taxon>Agaricomycotina</taxon>
        <taxon>Agaricomycetes</taxon>
        <taxon>Hymenochaetales</taxon>
        <taxon>Rickenellaceae</taxon>
        <taxon>Rickenella</taxon>
    </lineage>
</organism>
<proteinExistence type="predicted"/>
<evidence type="ECO:0000256" key="1">
    <source>
        <dbReference type="SAM" id="MobiDB-lite"/>
    </source>
</evidence>
<dbReference type="AlphaFoldDB" id="A0A4Y7PGC2"/>
<dbReference type="OrthoDB" id="2652955at2759"/>
<gene>
    <name evidence="2" type="ORF">BD410DRAFT_846015</name>
</gene>
<feature type="compositionally biased region" description="Polar residues" evidence="1">
    <location>
        <begin position="185"/>
        <end position="197"/>
    </location>
</feature>
<feature type="region of interest" description="Disordered" evidence="1">
    <location>
        <begin position="182"/>
        <end position="225"/>
    </location>
</feature>
<dbReference type="Proteomes" id="UP000294933">
    <property type="component" value="Unassembled WGS sequence"/>
</dbReference>
<reference evidence="2 3" key="1">
    <citation type="submission" date="2018-06" db="EMBL/GenBank/DDBJ databases">
        <title>A transcriptomic atlas of mushroom development highlights an independent origin of complex multicellularity.</title>
        <authorList>
            <consortium name="DOE Joint Genome Institute"/>
            <person name="Krizsan K."/>
            <person name="Almasi E."/>
            <person name="Merenyi Z."/>
            <person name="Sahu N."/>
            <person name="Viragh M."/>
            <person name="Koszo T."/>
            <person name="Mondo S."/>
            <person name="Kiss B."/>
            <person name="Balint B."/>
            <person name="Kues U."/>
            <person name="Barry K."/>
            <person name="Hegedus J.C."/>
            <person name="Henrissat B."/>
            <person name="Johnson J."/>
            <person name="Lipzen A."/>
            <person name="Ohm R."/>
            <person name="Nagy I."/>
            <person name="Pangilinan J."/>
            <person name="Yan J."/>
            <person name="Xiong Y."/>
            <person name="Grigoriev I.V."/>
            <person name="Hibbett D.S."/>
            <person name="Nagy L.G."/>
        </authorList>
    </citation>
    <scope>NUCLEOTIDE SEQUENCE [LARGE SCALE GENOMIC DNA]</scope>
    <source>
        <strain evidence="2 3">SZMC22713</strain>
    </source>
</reference>
<sequence>MSSVQLTALALIGNPRQIDAKDKPKSILLDVELFLGAYGEISGGFRYYNANNINFEQVSICFVQAIFTKAQPDAKIASLSLGEDDYDILGDITWLILVTDKAAVDPRRLPWVSVSGTVKDTDGELTFKLNPEQWIPMEQSSIRLPILASIPDSPRYKDRKKPMPHRGSIISFSGFLTRIIKPKSNEPTENNDSTVNPDVTDVPAPGPSQNTKPHPSSPATIPPGSSAEWQFVVEVENLTFLARAEPSTPNTIGASRTLGKRKLGSSFSDWDSSPSPAPGAGKRRRENASSKSKA</sequence>
<protein>
    <submittedName>
        <fullName evidence="2">Uncharacterized protein</fullName>
    </submittedName>
</protein>
<dbReference type="STRING" id="50990.A0A4Y7PGC2"/>
<name>A0A4Y7PGC2_9AGAM</name>
<evidence type="ECO:0000313" key="3">
    <source>
        <dbReference type="Proteomes" id="UP000294933"/>
    </source>
</evidence>
<keyword evidence="3" id="KW-1185">Reference proteome</keyword>
<dbReference type="EMBL" id="ML170337">
    <property type="protein sequence ID" value="TDL14453.1"/>
    <property type="molecule type" value="Genomic_DNA"/>
</dbReference>
<evidence type="ECO:0000313" key="2">
    <source>
        <dbReference type="EMBL" id="TDL14453.1"/>
    </source>
</evidence>
<feature type="compositionally biased region" description="Polar residues" evidence="1">
    <location>
        <begin position="207"/>
        <end position="219"/>
    </location>
</feature>
<accession>A0A4Y7PGC2</accession>